<evidence type="ECO:0000313" key="2">
    <source>
        <dbReference type="Proteomes" id="UP001412067"/>
    </source>
</evidence>
<dbReference type="Proteomes" id="UP001412067">
    <property type="component" value="Unassembled WGS sequence"/>
</dbReference>
<reference evidence="1 2" key="1">
    <citation type="journal article" date="2022" name="Nat. Plants">
        <title>Genomes of leafy and leafless Platanthera orchids illuminate the evolution of mycoheterotrophy.</title>
        <authorList>
            <person name="Li M.H."/>
            <person name="Liu K.W."/>
            <person name="Li Z."/>
            <person name="Lu H.C."/>
            <person name="Ye Q.L."/>
            <person name="Zhang D."/>
            <person name="Wang J.Y."/>
            <person name="Li Y.F."/>
            <person name="Zhong Z.M."/>
            <person name="Liu X."/>
            <person name="Yu X."/>
            <person name="Liu D.K."/>
            <person name="Tu X.D."/>
            <person name="Liu B."/>
            <person name="Hao Y."/>
            <person name="Liao X.Y."/>
            <person name="Jiang Y.T."/>
            <person name="Sun W.H."/>
            <person name="Chen J."/>
            <person name="Chen Y.Q."/>
            <person name="Ai Y."/>
            <person name="Zhai J.W."/>
            <person name="Wu S.S."/>
            <person name="Zhou Z."/>
            <person name="Hsiao Y.Y."/>
            <person name="Wu W.L."/>
            <person name="Chen Y.Y."/>
            <person name="Lin Y.F."/>
            <person name="Hsu J.L."/>
            <person name="Li C.Y."/>
            <person name="Wang Z.W."/>
            <person name="Zhao X."/>
            <person name="Zhong W.Y."/>
            <person name="Ma X.K."/>
            <person name="Ma L."/>
            <person name="Huang J."/>
            <person name="Chen G.Z."/>
            <person name="Huang M.Z."/>
            <person name="Huang L."/>
            <person name="Peng D.H."/>
            <person name="Luo Y.B."/>
            <person name="Zou S.Q."/>
            <person name="Chen S.P."/>
            <person name="Lan S."/>
            <person name="Tsai W.C."/>
            <person name="Van de Peer Y."/>
            <person name="Liu Z.J."/>
        </authorList>
    </citation>
    <scope>NUCLEOTIDE SEQUENCE [LARGE SCALE GENOMIC DNA]</scope>
    <source>
        <strain evidence="1">Lor288</strain>
    </source>
</reference>
<protein>
    <submittedName>
        <fullName evidence="1">Peroxisomal nicotinamide adenine dinucleotide carrier</fullName>
    </submittedName>
</protein>
<organism evidence="1 2">
    <name type="scientific">Platanthera guangdongensis</name>
    <dbReference type="NCBI Taxonomy" id="2320717"/>
    <lineage>
        <taxon>Eukaryota</taxon>
        <taxon>Viridiplantae</taxon>
        <taxon>Streptophyta</taxon>
        <taxon>Embryophyta</taxon>
        <taxon>Tracheophyta</taxon>
        <taxon>Spermatophyta</taxon>
        <taxon>Magnoliopsida</taxon>
        <taxon>Liliopsida</taxon>
        <taxon>Asparagales</taxon>
        <taxon>Orchidaceae</taxon>
        <taxon>Orchidoideae</taxon>
        <taxon>Orchideae</taxon>
        <taxon>Orchidinae</taxon>
        <taxon>Platanthera</taxon>
    </lineage>
</organism>
<dbReference type="EMBL" id="JBBWWR010000013">
    <property type="protein sequence ID" value="KAK8956452.1"/>
    <property type="molecule type" value="Genomic_DNA"/>
</dbReference>
<name>A0ABR2M2A2_9ASPA</name>
<keyword evidence="2" id="KW-1185">Reference proteome</keyword>
<accession>A0ABR2M2A2</accession>
<proteinExistence type="predicted"/>
<comment type="caution">
    <text evidence="1">The sequence shown here is derived from an EMBL/GenBank/DDBJ whole genome shotgun (WGS) entry which is preliminary data.</text>
</comment>
<gene>
    <name evidence="1" type="primary">PXN</name>
    <name evidence="1" type="ORF">KSP40_PGU022092</name>
</gene>
<evidence type="ECO:0000313" key="1">
    <source>
        <dbReference type="EMBL" id="KAK8956452.1"/>
    </source>
</evidence>
<sequence>MSDAIINGVAGAGGGIIAQLITYPLQTVVYSEVARGVAGGRDDMSGDTTEP</sequence>